<dbReference type="KEGG" id="char:122132862"/>
<dbReference type="OrthoDB" id="110024at2759"/>
<evidence type="ECO:0000313" key="4">
    <source>
        <dbReference type="RefSeq" id="XP_042563560.1"/>
    </source>
</evidence>
<dbReference type="Proteomes" id="UP000515152">
    <property type="component" value="Chromosome 1"/>
</dbReference>
<dbReference type="InterPro" id="IPR052594">
    <property type="entry name" value="J_domain-containing_protein"/>
</dbReference>
<reference evidence="4" key="1">
    <citation type="submission" date="2025-08" db="UniProtKB">
        <authorList>
            <consortium name="RefSeq"/>
        </authorList>
    </citation>
    <scope>IDENTIFICATION</scope>
</reference>
<organism evidence="3 4">
    <name type="scientific">Clupea harengus</name>
    <name type="common">Atlantic herring</name>
    <dbReference type="NCBI Taxonomy" id="7950"/>
    <lineage>
        <taxon>Eukaryota</taxon>
        <taxon>Metazoa</taxon>
        <taxon>Chordata</taxon>
        <taxon>Craniata</taxon>
        <taxon>Vertebrata</taxon>
        <taxon>Euteleostomi</taxon>
        <taxon>Actinopterygii</taxon>
        <taxon>Neopterygii</taxon>
        <taxon>Teleostei</taxon>
        <taxon>Clupei</taxon>
        <taxon>Clupeiformes</taxon>
        <taxon>Clupeoidei</taxon>
        <taxon>Clupeidae</taxon>
        <taxon>Clupea</taxon>
    </lineage>
</organism>
<dbReference type="PANTHER" id="PTHR44144:SF1">
    <property type="entry name" value="DNAJ HOMOLOG SUBFAMILY C MEMBER 9"/>
    <property type="match status" value="1"/>
</dbReference>
<gene>
    <name evidence="4" type="primary">LOC122132862</name>
</gene>
<keyword evidence="3" id="KW-1185">Reference proteome</keyword>
<dbReference type="AlphaFoldDB" id="A0A8M1KLV4"/>
<dbReference type="GeneID" id="122132862"/>
<accession>A0A8M1KLV4</accession>
<name>A0A8M1KLV4_CLUHA</name>
<evidence type="ECO:0000259" key="2">
    <source>
        <dbReference type="Pfam" id="PF23302"/>
    </source>
</evidence>
<dbReference type="GO" id="GO:0031072">
    <property type="term" value="F:heat shock protein binding"/>
    <property type="evidence" value="ECO:0007669"/>
    <property type="project" value="TreeGrafter"/>
</dbReference>
<evidence type="ECO:0000313" key="3">
    <source>
        <dbReference type="Proteomes" id="UP000515152"/>
    </source>
</evidence>
<feature type="domain" description="DNAJC9 HTH" evidence="2">
    <location>
        <begin position="7"/>
        <end position="74"/>
    </location>
</feature>
<dbReference type="RefSeq" id="XP_042563560.1">
    <property type="nucleotide sequence ID" value="XM_042707626.1"/>
</dbReference>
<protein>
    <submittedName>
        <fullName evidence="4">DnaJ homolog subfamily C member 9-like</fullName>
    </submittedName>
</protein>
<proteinExistence type="predicted"/>
<feature type="region of interest" description="Disordered" evidence="1">
    <location>
        <begin position="65"/>
        <end position="100"/>
    </location>
</feature>
<sequence>MWSQKKYRSSVKEREDLGRLYIDYDGDMDRIMQSALCAETEDEPRIREVLQSLIAAQEIPALRAFTHESTQKKRNRRRKVEMEREEAETKQKEMGITSDDSLSALIKRKQKSNQQKFNSLISNLEEKYCEVVPKKKGDK</sequence>
<evidence type="ECO:0000256" key="1">
    <source>
        <dbReference type="SAM" id="MobiDB-lite"/>
    </source>
</evidence>
<dbReference type="PANTHER" id="PTHR44144">
    <property type="entry name" value="DNAJ HOMOLOG SUBFAMILY C MEMBER 9"/>
    <property type="match status" value="1"/>
</dbReference>
<dbReference type="Pfam" id="PF23302">
    <property type="entry name" value="HTH_DNAJC9"/>
    <property type="match status" value="1"/>
</dbReference>
<dbReference type="GO" id="GO:0005634">
    <property type="term" value="C:nucleus"/>
    <property type="evidence" value="ECO:0007669"/>
    <property type="project" value="TreeGrafter"/>
</dbReference>
<dbReference type="GO" id="GO:0005737">
    <property type="term" value="C:cytoplasm"/>
    <property type="evidence" value="ECO:0007669"/>
    <property type="project" value="TreeGrafter"/>
</dbReference>
<dbReference type="InterPro" id="IPR056453">
    <property type="entry name" value="HTH_DNAJC9"/>
</dbReference>